<evidence type="ECO:0000313" key="3">
    <source>
        <dbReference type="EnsemblMetazoa" id="ASIC012057-PA"/>
    </source>
</evidence>
<reference evidence="2 4" key="1">
    <citation type="journal article" date="2014" name="BMC Genomics">
        <title>Genome sequence of Anopheles sinensis provides insight into genetics basis of mosquito competence for malaria parasites.</title>
        <authorList>
            <person name="Zhou D."/>
            <person name="Zhang D."/>
            <person name="Ding G."/>
            <person name="Shi L."/>
            <person name="Hou Q."/>
            <person name="Ye Y."/>
            <person name="Xu Y."/>
            <person name="Zhou H."/>
            <person name="Xiong C."/>
            <person name="Li S."/>
            <person name="Yu J."/>
            <person name="Hong S."/>
            <person name="Yu X."/>
            <person name="Zou P."/>
            <person name="Chen C."/>
            <person name="Chang X."/>
            <person name="Wang W."/>
            <person name="Lv Y."/>
            <person name="Sun Y."/>
            <person name="Ma L."/>
            <person name="Shen B."/>
            <person name="Zhu C."/>
        </authorList>
    </citation>
    <scope>NUCLEOTIDE SEQUENCE [LARGE SCALE GENOMIC DNA]</scope>
</reference>
<evidence type="ECO:0000256" key="1">
    <source>
        <dbReference type="SAM" id="MobiDB-lite"/>
    </source>
</evidence>
<feature type="region of interest" description="Disordered" evidence="1">
    <location>
        <begin position="1"/>
        <end position="31"/>
    </location>
</feature>
<protein>
    <submittedName>
        <fullName evidence="2 3">Putative iron-regulated membrane protein</fullName>
    </submittedName>
</protein>
<evidence type="ECO:0000313" key="2">
    <source>
        <dbReference type="EMBL" id="KFB44196.1"/>
    </source>
</evidence>
<dbReference type="Proteomes" id="UP000030765">
    <property type="component" value="Unassembled WGS sequence"/>
</dbReference>
<organism evidence="2">
    <name type="scientific">Anopheles sinensis</name>
    <name type="common">Mosquito</name>
    <dbReference type="NCBI Taxonomy" id="74873"/>
    <lineage>
        <taxon>Eukaryota</taxon>
        <taxon>Metazoa</taxon>
        <taxon>Ecdysozoa</taxon>
        <taxon>Arthropoda</taxon>
        <taxon>Hexapoda</taxon>
        <taxon>Insecta</taxon>
        <taxon>Pterygota</taxon>
        <taxon>Neoptera</taxon>
        <taxon>Endopterygota</taxon>
        <taxon>Diptera</taxon>
        <taxon>Nematocera</taxon>
        <taxon>Culicoidea</taxon>
        <taxon>Culicidae</taxon>
        <taxon>Anophelinae</taxon>
        <taxon>Anopheles</taxon>
    </lineage>
</organism>
<accession>A0A084W1V2</accession>
<dbReference type="EMBL" id="ATLV01019462">
    <property type="status" value="NOT_ANNOTATED_CDS"/>
    <property type="molecule type" value="Genomic_DNA"/>
</dbReference>
<dbReference type="EnsemblMetazoa" id="ASIC012057-RA">
    <property type="protein sequence ID" value="ASIC012057-PA"/>
    <property type="gene ID" value="ASIC012057"/>
</dbReference>
<proteinExistence type="predicted"/>
<gene>
    <name evidence="2" type="ORF">ZHAS_00012057</name>
</gene>
<reference evidence="3" key="2">
    <citation type="submission" date="2020-05" db="UniProtKB">
        <authorList>
            <consortium name="EnsemblMetazoa"/>
        </authorList>
    </citation>
    <scope>IDENTIFICATION</scope>
</reference>
<evidence type="ECO:0000313" key="4">
    <source>
        <dbReference type="Proteomes" id="UP000030765"/>
    </source>
</evidence>
<keyword evidence="4" id="KW-1185">Reference proteome</keyword>
<dbReference type="AlphaFoldDB" id="A0A084W1V2"/>
<name>A0A084W1V2_ANOSI</name>
<sequence>MAELVPTTRVKMPERSSSPAPEREQKVRMSSDGTIRAWSHVWLGLGSGVISRWRGPEGSPVIRPIRGARERLSPSSIAWVDARQRNACTPFEPPQTPGTRRD</sequence>
<dbReference type="EMBL" id="KE525272">
    <property type="protein sequence ID" value="KFB44196.1"/>
    <property type="molecule type" value="Genomic_DNA"/>
</dbReference>
<dbReference type="VEuPathDB" id="VectorBase:ASIC012057"/>